<dbReference type="EMBL" id="CVRY01000004">
    <property type="protein sequence ID" value="CRL62845.1"/>
    <property type="molecule type" value="Genomic_DNA"/>
</dbReference>
<evidence type="ECO:0000313" key="4">
    <source>
        <dbReference type="Proteomes" id="UP000619976"/>
    </source>
</evidence>
<dbReference type="RefSeq" id="WP_006536514.1">
    <property type="nucleotide sequence ID" value="NZ_CAXOKJ010000001.1"/>
</dbReference>
<evidence type="ECO:0000313" key="2">
    <source>
        <dbReference type="EMBL" id="MBJ2116650.1"/>
    </source>
</evidence>
<proteinExistence type="predicted"/>
<dbReference type="Gene3D" id="2.60.120.10">
    <property type="entry name" value="Jelly Rolls"/>
    <property type="match status" value="1"/>
</dbReference>
<evidence type="ECO:0000313" key="1">
    <source>
        <dbReference type="EMBL" id="CRL62845.1"/>
    </source>
</evidence>
<reference evidence="1" key="2">
    <citation type="submission" date="2015-06" db="EMBL/GenBank/DDBJ databases">
        <authorList>
            <person name="Urmite Genomes Urmite Genomes"/>
        </authorList>
    </citation>
    <scope>NUCLEOTIDE SEQUENCE [LARGE SCALE GENOMIC DNA]</scope>
    <source>
        <strain evidence="1">CSUR P1867</strain>
    </source>
</reference>
<dbReference type="InterPro" id="IPR014710">
    <property type="entry name" value="RmlC-like_jellyroll"/>
</dbReference>
<dbReference type="PANTHER" id="PTHR37943:SF1">
    <property type="entry name" value="PROTEIN VES"/>
    <property type="match status" value="1"/>
</dbReference>
<dbReference type="Proteomes" id="UP000183920">
    <property type="component" value="Unassembled WGS sequence"/>
</dbReference>
<dbReference type="Proteomes" id="UP000619976">
    <property type="component" value="Unassembled WGS sequence"/>
</dbReference>
<dbReference type="InterPro" id="IPR011051">
    <property type="entry name" value="RmlC_Cupin_sf"/>
</dbReference>
<accession>A0A379EME7</accession>
<organism evidence="1 3">
    <name type="scientific">Proteus penneri</name>
    <dbReference type="NCBI Taxonomy" id="102862"/>
    <lineage>
        <taxon>Bacteria</taxon>
        <taxon>Pseudomonadati</taxon>
        <taxon>Pseudomonadota</taxon>
        <taxon>Gammaproteobacteria</taxon>
        <taxon>Enterobacterales</taxon>
        <taxon>Morganellaceae</taxon>
        <taxon>Proteus</taxon>
    </lineage>
</organism>
<dbReference type="InterPro" id="IPR010282">
    <property type="entry name" value="Uncharacterised_HutD/Ves"/>
</dbReference>
<reference evidence="3" key="1">
    <citation type="submission" date="2015-06" db="EMBL/GenBank/DDBJ databases">
        <authorList>
            <person name="Urmite Genomes"/>
        </authorList>
    </citation>
    <scope>NUCLEOTIDE SEQUENCE [LARGE SCALE GENOMIC DNA]</scope>
    <source>
        <strain evidence="3">CSUR P1867</strain>
    </source>
</reference>
<accession>A0A0G4QAD8</accession>
<dbReference type="SUPFAM" id="SSF51182">
    <property type="entry name" value="RmlC-like cupins"/>
    <property type="match status" value="1"/>
</dbReference>
<keyword evidence="4" id="KW-1185">Reference proteome</keyword>
<dbReference type="AlphaFoldDB" id="A0A0G4QAD8"/>
<evidence type="ECO:0000313" key="3">
    <source>
        <dbReference type="Proteomes" id="UP000183920"/>
    </source>
</evidence>
<dbReference type="PANTHER" id="PTHR37943">
    <property type="entry name" value="PROTEIN VES"/>
    <property type="match status" value="1"/>
</dbReference>
<reference evidence="2 4" key="3">
    <citation type="submission" date="2020-12" db="EMBL/GenBank/DDBJ databases">
        <title>Enhanced detection system for hospital associated transmission using whole genome sequencing surveillance.</title>
        <authorList>
            <person name="Harrison L.H."/>
            <person name="Van Tyne D."/>
            <person name="Marsh J.W."/>
            <person name="Griffith M.P."/>
            <person name="Snyder D.J."/>
            <person name="Cooper V.S."/>
            <person name="Mustapha M."/>
        </authorList>
    </citation>
    <scope>NUCLEOTIDE SEQUENCE [LARGE SCALE GENOMIC DNA]</scope>
    <source>
        <strain evidence="2 4">PR00195</strain>
    </source>
</reference>
<name>A0A0G4QAD8_9GAMM</name>
<dbReference type="GeneID" id="76523068"/>
<protein>
    <submittedName>
        <fullName evidence="2">HutD family protein</fullName>
    </submittedName>
</protein>
<dbReference type="EMBL" id="JAEKCB010000001">
    <property type="protein sequence ID" value="MBJ2116650.1"/>
    <property type="molecule type" value="Genomic_DNA"/>
</dbReference>
<sequence length="189" mass="21397">MKLRCFDQQELPFISWNNQKGTTQEIVCWPVNNDFSWRACLTSIEENSSLGQFPDIERQIVLLEGNGINLISPDFLSHSVTDAYQSFNFSGDTYVKSELIKGSVKCLNIMVRRTCWKAETTLVTQPLILPSSHAGLIYVTQGEWTLLGATCQSLSKGQGAWWLPDIREGEIRPLTANCQLLWSDIRPLK</sequence>
<gene>
    <name evidence="1" type="ORF">BN1804_02175</name>
    <name evidence="2" type="ORF">JFQ69_03035</name>
</gene>
<dbReference type="Pfam" id="PF05962">
    <property type="entry name" value="HutD"/>
    <property type="match status" value="1"/>
</dbReference>